<organism evidence="2 3">
    <name type="scientific">Schizopora paradoxa</name>
    <dbReference type="NCBI Taxonomy" id="27342"/>
    <lineage>
        <taxon>Eukaryota</taxon>
        <taxon>Fungi</taxon>
        <taxon>Dikarya</taxon>
        <taxon>Basidiomycota</taxon>
        <taxon>Agaricomycotina</taxon>
        <taxon>Agaricomycetes</taxon>
        <taxon>Hymenochaetales</taxon>
        <taxon>Schizoporaceae</taxon>
        <taxon>Schizopora</taxon>
    </lineage>
</organism>
<name>A0A0H2RWJ8_9AGAM</name>
<accession>A0A0H2RWJ8</accession>
<sequence>MPTTEPCQCQLQAHREPEYAPERHVAPERPPNMKGKLAYGYKIDPVKADKTIRRATGKKVQLQAHEKVAIFWGLCRRVIPLTYGAEDMQLRPRRDIDDYDGESLYGHFAEIRPDIHGRWPSKERIERLKKFLKTDAEPVWCEIW</sequence>
<dbReference type="EMBL" id="KQ086063">
    <property type="protein sequence ID" value="KLO09196.1"/>
    <property type="molecule type" value="Genomic_DNA"/>
</dbReference>
<proteinExistence type="predicted"/>
<protein>
    <submittedName>
        <fullName evidence="2">Uncharacterized protein</fullName>
    </submittedName>
</protein>
<evidence type="ECO:0000313" key="2">
    <source>
        <dbReference type="EMBL" id="KLO09196.1"/>
    </source>
</evidence>
<feature type="region of interest" description="Disordered" evidence="1">
    <location>
        <begin position="1"/>
        <end position="31"/>
    </location>
</feature>
<feature type="compositionally biased region" description="Polar residues" evidence="1">
    <location>
        <begin position="1"/>
        <end position="11"/>
    </location>
</feature>
<evidence type="ECO:0000256" key="1">
    <source>
        <dbReference type="SAM" id="MobiDB-lite"/>
    </source>
</evidence>
<dbReference type="AlphaFoldDB" id="A0A0H2RWJ8"/>
<dbReference type="Proteomes" id="UP000053477">
    <property type="component" value="Unassembled WGS sequence"/>
</dbReference>
<reference evidence="2 3" key="1">
    <citation type="submission" date="2015-04" db="EMBL/GenBank/DDBJ databases">
        <title>Complete genome sequence of Schizopora paradoxa KUC8140, a cosmopolitan wood degrader in East Asia.</title>
        <authorList>
            <consortium name="DOE Joint Genome Institute"/>
            <person name="Min B."/>
            <person name="Park H."/>
            <person name="Jang Y."/>
            <person name="Kim J.-J."/>
            <person name="Kim K.H."/>
            <person name="Pangilinan J."/>
            <person name="Lipzen A."/>
            <person name="Riley R."/>
            <person name="Grigoriev I.V."/>
            <person name="Spatafora J.W."/>
            <person name="Choi I.-G."/>
        </authorList>
    </citation>
    <scope>NUCLEOTIDE SEQUENCE [LARGE SCALE GENOMIC DNA]</scope>
    <source>
        <strain evidence="2 3">KUC8140</strain>
    </source>
</reference>
<keyword evidence="3" id="KW-1185">Reference proteome</keyword>
<gene>
    <name evidence="2" type="ORF">SCHPADRAFT_907963</name>
</gene>
<dbReference type="InParanoid" id="A0A0H2RWJ8"/>
<evidence type="ECO:0000313" key="3">
    <source>
        <dbReference type="Proteomes" id="UP000053477"/>
    </source>
</evidence>
<feature type="compositionally biased region" description="Basic and acidic residues" evidence="1">
    <location>
        <begin position="13"/>
        <end position="27"/>
    </location>
</feature>